<dbReference type="EMBL" id="JBHUHV010000026">
    <property type="protein sequence ID" value="MFD2066997.1"/>
    <property type="molecule type" value="Genomic_DNA"/>
</dbReference>
<keyword evidence="2" id="KW-1185">Reference proteome</keyword>
<name>A0ABW4WWL5_9BACT</name>
<dbReference type="Proteomes" id="UP001597369">
    <property type="component" value="Unassembled WGS sequence"/>
</dbReference>
<evidence type="ECO:0000313" key="1">
    <source>
        <dbReference type="EMBL" id="MFD2066997.1"/>
    </source>
</evidence>
<gene>
    <name evidence="1" type="ORF">ACFSKU_08885</name>
</gene>
<organism evidence="1 2">
    <name type="scientific">Pontibacter silvestris</name>
    <dbReference type="NCBI Taxonomy" id="2305183"/>
    <lineage>
        <taxon>Bacteria</taxon>
        <taxon>Pseudomonadati</taxon>
        <taxon>Bacteroidota</taxon>
        <taxon>Cytophagia</taxon>
        <taxon>Cytophagales</taxon>
        <taxon>Hymenobacteraceae</taxon>
        <taxon>Pontibacter</taxon>
    </lineage>
</organism>
<evidence type="ECO:0000313" key="2">
    <source>
        <dbReference type="Proteomes" id="UP001597369"/>
    </source>
</evidence>
<dbReference type="RefSeq" id="WP_377469620.1">
    <property type="nucleotide sequence ID" value="NZ_JBHUHV010000026.1"/>
</dbReference>
<protein>
    <submittedName>
        <fullName evidence="1">Uncharacterized protein</fullName>
    </submittedName>
</protein>
<reference evidence="2" key="1">
    <citation type="journal article" date="2019" name="Int. J. Syst. Evol. Microbiol.">
        <title>The Global Catalogue of Microorganisms (GCM) 10K type strain sequencing project: providing services to taxonomists for standard genome sequencing and annotation.</title>
        <authorList>
            <consortium name="The Broad Institute Genomics Platform"/>
            <consortium name="The Broad Institute Genome Sequencing Center for Infectious Disease"/>
            <person name="Wu L."/>
            <person name="Ma J."/>
        </authorList>
    </citation>
    <scope>NUCLEOTIDE SEQUENCE [LARGE SCALE GENOMIC DNA]</scope>
    <source>
        <strain evidence="2">JCM 16545</strain>
    </source>
</reference>
<accession>A0ABW4WWL5</accession>
<comment type="caution">
    <text evidence="1">The sequence shown here is derived from an EMBL/GenBank/DDBJ whole genome shotgun (WGS) entry which is preliminary data.</text>
</comment>
<proteinExistence type="predicted"/>
<sequence>MGNISYRYHHEAREYSPDLEDYQEWLEGLPENVRRGMEQLGFEGCRSVLSFTRYGVATFDWRPFLGRFK</sequence>